<evidence type="ECO:0000313" key="3">
    <source>
        <dbReference type="Proteomes" id="UP001054837"/>
    </source>
</evidence>
<reference evidence="2 3" key="1">
    <citation type="submission" date="2021-06" db="EMBL/GenBank/DDBJ databases">
        <title>Caerostris darwini draft genome.</title>
        <authorList>
            <person name="Kono N."/>
            <person name="Arakawa K."/>
        </authorList>
    </citation>
    <scope>NUCLEOTIDE SEQUENCE [LARGE SCALE GENOMIC DNA]</scope>
</reference>
<dbReference type="EMBL" id="BPLQ01009022">
    <property type="protein sequence ID" value="GIY40964.1"/>
    <property type="molecule type" value="Genomic_DNA"/>
</dbReference>
<accession>A0AAV4T5I9</accession>
<organism evidence="2 3">
    <name type="scientific">Caerostris darwini</name>
    <dbReference type="NCBI Taxonomy" id="1538125"/>
    <lineage>
        <taxon>Eukaryota</taxon>
        <taxon>Metazoa</taxon>
        <taxon>Ecdysozoa</taxon>
        <taxon>Arthropoda</taxon>
        <taxon>Chelicerata</taxon>
        <taxon>Arachnida</taxon>
        <taxon>Araneae</taxon>
        <taxon>Araneomorphae</taxon>
        <taxon>Entelegynae</taxon>
        <taxon>Araneoidea</taxon>
        <taxon>Araneidae</taxon>
        <taxon>Caerostris</taxon>
    </lineage>
</organism>
<dbReference type="AlphaFoldDB" id="A0AAV4T5I9"/>
<evidence type="ECO:0000313" key="2">
    <source>
        <dbReference type="EMBL" id="GIY40964.1"/>
    </source>
</evidence>
<name>A0AAV4T5I9_9ARAC</name>
<gene>
    <name evidence="2" type="ORF">CDAR_168341</name>
</gene>
<feature type="compositionally biased region" description="Polar residues" evidence="1">
    <location>
        <begin position="36"/>
        <end position="45"/>
    </location>
</feature>
<keyword evidence="3" id="KW-1185">Reference proteome</keyword>
<proteinExistence type="predicted"/>
<evidence type="ECO:0000256" key="1">
    <source>
        <dbReference type="SAM" id="MobiDB-lite"/>
    </source>
</evidence>
<protein>
    <submittedName>
        <fullName evidence="2">Uncharacterized protein</fullName>
    </submittedName>
</protein>
<dbReference type="Proteomes" id="UP001054837">
    <property type="component" value="Unassembled WGS sequence"/>
</dbReference>
<sequence>MMQRVCAAERNSLAARQRAPASEIEKSPSKNHRPQHLQTKDSQAVQVPPIARSRKLGAVSGHGFVCSEISRKFTPNLALTSNTLLLFSSVVALSETRTHQKSIMYHTNGLGCWGPSKGCPEFNSFPQSLLNSFLWALKTSSGARNEFYVMS</sequence>
<comment type="caution">
    <text evidence="2">The sequence shown here is derived from an EMBL/GenBank/DDBJ whole genome shotgun (WGS) entry which is preliminary data.</text>
</comment>
<feature type="region of interest" description="Disordered" evidence="1">
    <location>
        <begin position="6"/>
        <end position="46"/>
    </location>
</feature>